<protein>
    <submittedName>
        <fullName evidence="3">Vps9-ankyrin repeat-containing protein</fullName>
    </submittedName>
</protein>
<dbReference type="EMBL" id="NEXV01000308">
    <property type="protein sequence ID" value="PIG85740.1"/>
    <property type="molecule type" value="Genomic_DNA"/>
</dbReference>
<sequence>MLHSFPNVRIGLMVGIGGGAPSADHDIRLGDIVVSAPSNTHGGVFQYDYGKTIQGQRFFPTGYLDQPPALLRAAVNGLQARYEIEGHHSADDIDQVLERNPRLRRKYGRPDPASDRLYQSHIVHRLNNKSDCTITCGDDPSTLLLRNPRTEDERQPDGSLWASRFRKSDVLCFEMEAAGLMNHFPCLVIRGICDYSDSHKNKAWQGYAAMAAAAYTKDLLCRISPQHVQAERKIMENLSTVKAIHETTQDIDRGIKRLRQLGDDQEYQAVIDWLTPVNYALQQNDFIARRQEGTGEWFLNSTGFKQWLSQSKQTLFCPGMPGAGKTMITATIIDHLYREYQNKPTTSITYIYCNFRQQHEQRYTDLLLSLLKQLVQGQPFIPNAVRVLHDECKRRGSRPSHEGILSTLYRVAASYSRLLIVIDALDE</sequence>
<dbReference type="PANTHER" id="PTHR46082">
    <property type="entry name" value="ATP/GTP-BINDING PROTEIN-RELATED"/>
    <property type="match status" value="1"/>
</dbReference>
<dbReference type="GO" id="GO:0003824">
    <property type="term" value="F:catalytic activity"/>
    <property type="evidence" value="ECO:0007669"/>
    <property type="project" value="InterPro"/>
</dbReference>
<keyword evidence="4" id="KW-1185">Reference proteome</keyword>
<dbReference type="InterPro" id="IPR035994">
    <property type="entry name" value="Nucleoside_phosphorylase_sf"/>
</dbReference>
<dbReference type="GO" id="GO:0009116">
    <property type="term" value="P:nucleoside metabolic process"/>
    <property type="evidence" value="ECO:0007669"/>
    <property type="project" value="InterPro"/>
</dbReference>
<dbReference type="Proteomes" id="UP000231358">
    <property type="component" value="Unassembled WGS sequence"/>
</dbReference>
<dbReference type="Gene3D" id="3.40.50.300">
    <property type="entry name" value="P-loop containing nucleotide triphosphate hydrolases"/>
    <property type="match status" value="1"/>
</dbReference>
<comment type="caution">
    <text evidence="3">The sequence shown here is derived from an EMBL/GenBank/DDBJ whole genome shotgun (WGS) entry which is preliminary data.</text>
</comment>
<evidence type="ECO:0000313" key="4">
    <source>
        <dbReference type="Proteomes" id="UP000231358"/>
    </source>
</evidence>
<gene>
    <name evidence="3" type="ORF">AARAC_004079</name>
</gene>
<accession>A0A2G7FYP9</accession>
<dbReference type="STRING" id="656916.A0A2G7FYP9"/>
<dbReference type="InterPro" id="IPR027417">
    <property type="entry name" value="P-loop_NTPase"/>
</dbReference>
<evidence type="ECO:0000259" key="2">
    <source>
        <dbReference type="Pfam" id="PF24883"/>
    </source>
</evidence>
<proteinExistence type="predicted"/>
<reference evidence="3 4" key="1">
    <citation type="submission" date="2017-05" db="EMBL/GenBank/DDBJ databases">
        <title>Genome sequence for an aflatoxigenic pathogen of Argentinian peanut, Aspergillus arachidicola.</title>
        <authorList>
            <person name="Moore G."/>
            <person name="Beltz S.B."/>
            <person name="Mack B.M."/>
        </authorList>
    </citation>
    <scope>NUCLEOTIDE SEQUENCE [LARGE SCALE GENOMIC DNA]</scope>
    <source>
        <strain evidence="3 4">CBS 117610</strain>
    </source>
</reference>
<name>A0A2G7FYP9_9EURO</name>
<dbReference type="PANTHER" id="PTHR46082:SF11">
    <property type="entry name" value="AAA+ ATPASE DOMAIN-CONTAINING PROTEIN-RELATED"/>
    <property type="match status" value="1"/>
</dbReference>
<evidence type="ECO:0000313" key="3">
    <source>
        <dbReference type="EMBL" id="PIG85740.1"/>
    </source>
</evidence>
<keyword evidence="1" id="KW-0677">Repeat</keyword>
<dbReference type="Gene3D" id="3.40.50.1580">
    <property type="entry name" value="Nucleoside phosphorylase domain"/>
    <property type="match status" value="1"/>
</dbReference>
<dbReference type="Pfam" id="PF24883">
    <property type="entry name" value="NPHP3_N"/>
    <property type="match status" value="1"/>
</dbReference>
<dbReference type="AlphaFoldDB" id="A0A2G7FYP9"/>
<dbReference type="InterPro" id="IPR056884">
    <property type="entry name" value="NPHP3-like_N"/>
</dbReference>
<organism evidence="3 4">
    <name type="scientific">Aspergillus arachidicola</name>
    <dbReference type="NCBI Taxonomy" id="656916"/>
    <lineage>
        <taxon>Eukaryota</taxon>
        <taxon>Fungi</taxon>
        <taxon>Dikarya</taxon>
        <taxon>Ascomycota</taxon>
        <taxon>Pezizomycotina</taxon>
        <taxon>Eurotiomycetes</taxon>
        <taxon>Eurotiomycetidae</taxon>
        <taxon>Eurotiales</taxon>
        <taxon>Aspergillaceae</taxon>
        <taxon>Aspergillus</taxon>
        <taxon>Aspergillus subgen. Circumdati</taxon>
    </lineage>
</organism>
<dbReference type="SUPFAM" id="SSF52540">
    <property type="entry name" value="P-loop containing nucleoside triphosphate hydrolases"/>
    <property type="match status" value="1"/>
</dbReference>
<dbReference type="SUPFAM" id="SSF53167">
    <property type="entry name" value="Purine and uridine phosphorylases"/>
    <property type="match status" value="1"/>
</dbReference>
<feature type="domain" description="Nephrocystin 3-like N-terminal" evidence="2">
    <location>
        <begin position="293"/>
        <end position="427"/>
    </location>
</feature>
<evidence type="ECO:0000256" key="1">
    <source>
        <dbReference type="ARBA" id="ARBA00022737"/>
    </source>
</evidence>
<dbReference type="InterPro" id="IPR053137">
    <property type="entry name" value="NLR-like"/>
</dbReference>